<dbReference type="RefSeq" id="WP_088854338.1">
    <property type="nucleotide sequence ID" value="NZ_CP015102.1"/>
</dbReference>
<dbReference type="KEGG" id="tpaf:A3L08_07005"/>
<dbReference type="PANTHER" id="PTHR42901">
    <property type="entry name" value="ALCOHOL DEHYDROGENASE"/>
    <property type="match status" value="1"/>
</dbReference>
<dbReference type="AlphaFoldDB" id="A0A218P8J1"/>
<dbReference type="Proteomes" id="UP000197418">
    <property type="component" value="Chromosome"/>
</dbReference>
<dbReference type="SMR" id="A0A218P8J1"/>
<dbReference type="Pfam" id="PF00106">
    <property type="entry name" value="adh_short"/>
    <property type="match status" value="1"/>
</dbReference>
<dbReference type="PANTHER" id="PTHR42901:SF1">
    <property type="entry name" value="ALCOHOL DEHYDROGENASE"/>
    <property type="match status" value="1"/>
</dbReference>
<evidence type="ECO:0000313" key="3">
    <source>
        <dbReference type="EMBL" id="ASJ07088.1"/>
    </source>
</evidence>
<keyword evidence="2" id="KW-0560">Oxidoreductase</keyword>
<dbReference type="OrthoDB" id="7442at2157"/>
<dbReference type="InterPro" id="IPR002347">
    <property type="entry name" value="SDR_fam"/>
</dbReference>
<evidence type="ECO:0000256" key="2">
    <source>
        <dbReference type="ARBA" id="ARBA00023002"/>
    </source>
</evidence>
<evidence type="ECO:0000313" key="4">
    <source>
        <dbReference type="Proteomes" id="UP000197418"/>
    </source>
</evidence>
<dbReference type="SUPFAM" id="SSF51735">
    <property type="entry name" value="NAD(P)-binding Rossmann-fold domains"/>
    <property type="match status" value="1"/>
</dbReference>
<dbReference type="PRINTS" id="PR00081">
    <property type="entry name" value="GDHRDH"/>
</dbReference>
<keyword evidence="4" id="KW-1185">Reference proteome</keyword>
<evidence type="ECO:0000256" key="1">
    <source>
        <dbReference type="ARBA" id="ARBA00006484"/>
    </source>
</evidence>
<organism evidence="3 4">
    <name type="scientific">Thermococcus pacificus</name>
    <dbReference type="NCBI Taxonomy" id="71998"/>
    <lineage>
        <taxon>Archaea</taxon>
        <taxon>Methanobacteriati</taxon>
        <taxon>Methanobacteriota</taxon>
        <taxon>Thermococci</taxon>
        <taxon>Thermococcales</taxon>
        <taxon>Thermococcaceae</taxon>
        <taxon>Thermococcus</taxon>
    </lineage>
</organism>
<gene>
    <name evidence="3" type="ORF">A3L08_07005</name>
</gene>
<dbReference type="InterPro" id="IPR036291">
    <property type="entry name" value="NAD(P)-bd_dom_sf"/>
</dbReference>
<sequence>MKVAVVTGASKGIGRAIAEALAREGYNLALGARSVDLLEGLSRELEEKHGVKVLHRYLDVSSPQSLKEFAEAVLEEFRGVDLLVVNAGIPMGGRLDEVSDEDMERVFQVNALGVWRTIKLFLPSLKERRGTVAVVTSYISTMILANAGAYVASKWAARAFTKTFQVENPEVKFIELRPGMVDTYFYGKPGRKIEEGFMKPEDVAELLVALLKLPKHVLVEEVLFRSIY</sequence>
<dbReference type="GeneID" id="33316004"/>
<proteinExistence type="inferred from homology"/>
<dbReference type="CDD" id="cd05233">
    <property type="entry name" value="SDR_c"/>
    <property type="match status" value="1"/>
</dbReference>
<comment type="similarity">
    <text evidence="1">Belongs to the short-chain dehydrogenases/reductases (SDR) family.</text>
</comment>
<name>A0A218P8J1_9EURY</name>
<dbReference type="EMBL" id="CP015102">
    <property type="protein sequence ID" value="ASJ07088.1"/>
    <property type="molecule type" value="Genomic_DNA"/>
</dbReference>
<dbReference type="PROSITE" id="PS00061">
    <property type="entry name" value="ADH_SHORT"/>
    <property type="match status" value="1"/>
</dbReference>
<dbReference type="InterPro" id="IPR020904">
    <property type="entry name" value="Sc_DH/Rdtase_CS"/>
</dbReference>
<protein>
    <submittedName>
        <fullName evidence="3">Alcohol dehydrogenase</fullName>
    </submittedName>
</protein>
<dbReference type="Gene3D" id="3.40.50.720">
    <property type="entry name" value="NAD(P)-binding Rossmann-like Domain"/>
    <property type="match status" value="1"/>
</dbReference>
<accession>A0A218P8J1</accession>
<dbReference type="GO" id="GO:0016491">
    <property type="term" value="F:oxidoreductase activity"/>
    <property type="evidence" value="ECO:0007669"/>
    <property type="project" value="UniProtKB-KW"/>
</dbReference>
<reference evidence="3 4" key="1">
    <citation type="submission" date="2016-04" db="EMBL/GenBank/DDBJ databases">
        <title>Complete genome sequence of Thermococcus pacificus type strain P4.</title>
        <authorList>
            <person name="Oger P.M."/>
        </authorList>
    </citation>
    <scope>NUCLEOTIDE SEQUENCE [LARGE SCALE GENOMIC DNA]</scope>
    <source>
        <strain evidence="3 4">P-4</strain>
    </source>
</reference>